<feature type="region of interest" description="Disordered" evidence="14">
    <location>
        <begin position="1"/>
        <end position="49"/>
    </location>
</feature>
<keyword evidence="13" id="KW-0175">Coiled coil</keyword>
<dbReference type="PRINTS" id="PR00773">
    <property type="entry name" value="GRPEPROTEIN"/>
</dbReference>
<dbReference type="SUPFAM" id="SSF51064">
    <property type="entry name" value="Head domain of nucleotide exchange factor GrpE"/>
    <property type="match status" value="1"/>
</dbReference>
<evidence type="ECO:0000313" key="16">
    <source>
        <dbReference type="Proteomes" id="UP000273044"/>
    </source>
</evidence>
<proteinExistence type="inferred from homology"/>
<feature type="compositionally biased region" description="Acidic residues" evidence="14">
    <location>
        <begin position="40"/>
        <end position="49"/>
    </location>
</feature>
<dbReference type="AlphaFoldDB" id="A0A3S4UGK4"/>
<keyword evidence="16" id="KW-1185">Reference proteome</keyword>
<keyword evidence="6 10" id="KW-0143">Chaperone</keyword>
<dbReference type="PROSITE" id="PS01071">
    <property type="entry name" value="GRPE"/>
    <property type="match status" value="1"/>
</dbReference>
<dbReference type="PANTHER" id="PTHR21237:SF23">
    <property type="entry name" value="GRPE PROTEIN HOMOLOG, MITOCHONDRIAL"/>
    <property type="match status" value="1"/>
</dbReference>
<dbReference type="GeneID" id="64407918"/>
<evidence type="ECO:0000256" key="9">
    <source>
        <dbReference type="ARBA" id="ARBA00076414"/>
    </source>
</evidence>
<dbReference type="EMBL" id="LR134406">
    <property type="protein sequence ID" value="VEH71168.1"/>
    <property type="molecule type" value="Genomic_DNA"/>
</dbReference>
<evidence type="ECO:0000256" key="11">
    <source>
        <dbReference type="RuleBase" id="RU000639"/>
    </source>
</evidence>
<evidence type="ECO:0000256" key="3">
    <source>
        <dbReference type="ARBA" id="ARBA00011738"/>
    </source>
</evidence>
<protein>
    <recommendedName>
        <fullName evidence="8 10">Protein GrpE</fullName>
    </recommendedName>
    <alternativeName>
        <fullName evidence="9 10">HSP-70 cofactor</fullName>
    </alternativeName>
</protein>
<dbReference type="RefSeq" id="WP_061788029.1">
    <property type="nucleotide sequence ID" value="NZ_LR134406.1"/>
</dbReference>
<dbReference type="SUPFAM" id="SSF58014">
    <property type="entry name" value="Coiled-coil domain of nucleotide exchange factor GrpE"/>
    <property type="match status" value="1"/>
</dbReference>
<feature type="coiled-coil region" evidence="13">
    <location>
        <begin position="54"/>
        <end position="81"/>
    </location>
</feature>
<evidence type="ECO:0000256" key="7">
    <source>
        <dbReference type="ARBA" id="ARBA00053401"/>
    </source>
</evidence>
<dbReference type="Gene3D" id="3.90.20.20">
    <property type="match status" value="1"/>
</dbReference>
<dbReference type="HAMAP" id="MF_01151">
    <property type="entry name" value="GrpE"/>
    <property type="match status" value="1"/>
</dbReference>
<dbReference type="InterPro" id="IPR000740">
    <property type="entry name" value="GrpE"/>
</dbReference>
<dbReference type="GO" id="GO:0006457">
    <property type="term" value="P:protein folding"/>
    <property type="evidence" value="ECO:0007669"/>
    <property type="project" value="InterPro"/>
</dbReference>
<comment type="similarity">
    <text evidence="2 10 12">Belongs to the GrpE family.</text>
</comment>
<evidence type="ECO:0000256" key="10">
    <source>
        <dbReference type="HAMAP-Rule" id="MF_01151"/>
    </source>
</evidence>
<dbReference type="InterPro" id="IPR009012">
    <property type="entry name" value="GrpE_head"/>
</dbReference>
<dbReference type="CDD" id="cd00446">
    <property type="entry name" value="GrpE"/>
    <property type="match status" value="1"/>
</dbReference>
<sequence length="190" mass="20883">MSEQPTPEEVVAQAEAVVEPAASAPTEEEAASEARRGVENDEAAEETPDWETVAMERTADLQRLQAEYVNYKKRVDRDRALARQLGIEAVVTDLMPVLDSIQLAKSHGDLDGGFKMVADEFEKVAAKHGLVVFGAVGDPFDPTHHEALMEVPLEEKVTVTTISQVIQPGYQLRDRVIRPARVAVANPRQD</sequence>
<evidence type="ECO:0000256" key="6">
    <source>
        <dbReference type="ARBA" id="ARBA00023186"/>
    </source>
</evidence>
<comment type="subcellular location">
    <subcellularLocation>
        <location evidence="1 10">Cytoplasm</location>
    </subcellularLocation>
</comment>
<dbReference type="Gene3D" id="2.30.22.10">
    <property type="entry name" value="Head domain of nucleotide exchange factor GrpE"/>
    <property type="match status" value="1"/>
</dbReference>
<comment type="subunit">
    <text evidence="3 10">Homodimer.</text>
</comment>
<feature type="compositionally biased region" description="Low complexity" evidence="14">
    <location>
        <begin position="1"/>
        <end position="25"/>
    </location>
</feature>
<dbReference type="GO" id="GO:0042803">
    <property type="term" value="F:protein homodimerization activity"/>
    <property type="evidence" value="ECO:0007669"/>
    <property type="project" value="InterPro"/>
</dbReference>
<organism evidence="15 16">
    <name type="scientific">Arachnia propionica</name>
    <dbReference type="NCBI Taxonomy" id="1750"/>
    <lineage>
        <taxon>Bacteria</taxon>
        <taxon>Bacillati</taxon>
        <taxon>Actinomycetota</taxon>
        <taxon>Actinomycetes</taxon>
        <taxon>Propionibacteriales</taxon>
        <taxon>Propionibacteriaceae</taxon>
        <taxon>Arachnia</taxon>
    </lineage>
</organism>
<dbReference type="Proteomes" id="UP000273044">
    <property type="component" value="Chromosome"/>
</dbReference>
<evidence type="ECO:0000256" key="12">
    <source>
        <dbReference type="RuleBase" id="RU004478"/>
    </source>
</evidence>
<evidence type="ECO:0000256" key="1">
    <source>
        <dbReference type="ARBA" id="ARBA00004496"/>
    </source>
</evidence>
<dbReference type="GO" id="GO:0005737">
    <property type="term" value="C:cytoplasm"/>
    <property type="evidence" value="ECO:0007669"/>
    <property type="project" value="UniProtKB-SubCell"/>
</dbReference>
<dbReference type="FunFam" id="2.30.22.10:FF:000001">
    <property type="entry name" value="Protein GrpE"/>
    <property type="match status" value="1"/>
</dbReference>
<evidence type="ECO:0000256" key="5">
    <source>
        <dbReference type="ARBA" id="ARBA00023016"/>
    </source>
</evidence>
<evidence type="ECO:0000256" key="2">
    <source>
        <dbReference type="ARBA" id="ARBA00009054"/>
    </source>
</evidence>
<dbReference type="PANTHER" id="PTHR21237">
    <property type="entry name" value="GRPE PROTEIN"/>
    <property type="match status" value="1"/>
</dbReference>
<reference evidence="15 16" key="1">
    <citation type="submission" date="2018-12" db="EMBL/GenBank/DDBJ databases">
        <authorList>
            <consortium name="Pathogen Informatics"/>
        </authorList>
    </citation>
    <scope>NUCLEOTIDE SEQUENCE [LARGE SCALE GENOMIC DNA]</scope>
    <source>
        <strain evidence="15 16">NCTC12967</strain>
    </source>
</reference>
<evidence type="ECO:0000256" key="14">
    <source>
        <dbReference type="SAM" id="MobiDB-lite"/>
    </source>
</evidence>
<evidence type="ECO:0000256" key="8">
    <source>
        <dbReference type="ARBA" id="ARBA00072274"/>
    </source>
</evidence>
<dbReference type="GO" id="GO:0051082">
    <property type="term" value="F:unfolded protein binding"/>
    <property type="evidence" value="ECO:0007669"/>
    <property type="project" value="TreeGrafter"/>
</dbReference>
<dbReference type="InterPro" id="IPR013805">
    <property type="entry name" value="GrpE_CC"/>
</dbReference>
<evidence type="ECO:0000256" key="13">
    <source>
        <dbReference type="SAM" id="Coils"/>
    </source>
</evidence>
<dbReference type="Pfam" id="PF01025">
    <property type="entry name" value="GrpE"/>
    <property type="match status" value="1"/>
</dbReference>
<comment type="function">
    <text evidence="7 10 11">Participates actively in the response to hyperosmotic and heat shock by preventing the aggregation of stress-denatured proteins, in association with DnaK and GrpE. It is the nucleotide exchange factor for DnaK and may function as a thermosensor. Unfolded proteins bind initially to DnaJ; upon interaction with the DnaJ-bound protein, DnaK hydrolyzes its bound ATP, resulting in the formation of a stable complex. GrpE releases ADP from DnaK; ATP binding to DnaK triggers the release of the substrate protein, thus completing the reaction cycle. Several rounds of ATP-dependent interactions between DnaJ, DnaK and GrpE are required for fully efficient folding.</text>
</comment>
<dbReference type="GO" id="GO:0051087">
    <property type="term" value="F:protein-folding chaperone binding"/>
    <property type="evidence" value="ECO:0007669"/>
    <property type="project" value="InterPro"/>
</dbReference>
<gene>
    <name evidence="10 15" type="primary">grpE</name>
    <name evidence="15" type="ORF">NCTC12967_02485</name>
</gene>
<evidence type="ECO:0000256" key="4">
    <source>
        <dbReference type="ARBA" id="ARBA00022490"/>
    </source>
</evidence>
<accession>A0A3S4UGK4</accession>
<keyword evidence="4 10" id="KW-0963">Cytoplasm</keyword>
<keyword evidence="5 10" id="KW-0346">Stress response</keyword>
<dbReference type="GO" id="GO:0000774">
    <property type="term" value="F:adenyl-nucleotide exchange factor activity"/>
    <property type="evidence" value="ECO:0007669"/>
    <property type="project" value="InterPro"/>
</dbReference>
<name>A0A3S4UGK4_9ACTN</name>
<evidence type="ECO:0000313" key="15">
    <source>
        <dbReference type="EMBL" id="VEH71168.1"/>
    </source>
</evidence>